<dbReference type="Pfam" id="PF00179">
    <property type="entry name" value="UQ_con"/>
    <property type="match status" value="1"/>
</dbReference>
<evidence type="ECO:0000256" key="8">
    <source>
        <dbReference type="RuleBase" id="RU362109"/>
    </source>
</evidence>
<sequence length="274" mass="31112">MSSPSKRREMDLMKLMMSDYKVELINDGMQEFYVHFNGPNESPYHGGVWRIRVELPDAYPYKSPSIGFVNKIYHPNVDEMSGSVCLDVINQTWSPMFDLVNVFEVFLPQLLLYPNPSDPLNGEAAALMMRDKPAYEQRVKGILSLSNPEQCFILFFLVIHLLLKQSCGQNESLPDHSPGDVFFCQSDCISNLSYYTLISDCFTVVDVFSALHFNLIWAHLTLPLPLLAPQPEYCEKYAKPEDIGAAPEEKSSDEELSEDEYESLDDEMAGQADP</sequence>
<name>A0A8X8ACC1_POPTO</name>
<dbReference type="FunFam" id="3.10.110.10:FF:000024">
    <property type="entry name" value="Ubiquitin-conjugating enzyme 5, E2"/>
    <property type="match status" value="1"/>
</dbReference>
<dbReference type="PROSITE" id="PS50127">
    <property type="entry name" value="UBC_2"/>
    <property type="match status" value="1"/>
</dbReference>
<gene>
    <name evidence="11" type="ORF">POTOM_008405</name>
</gene>
<keyword evidence="5 8" id="KW-0067">ATP-binding</keyword>
<protein>
    <recommendedName>
        <fullName evidence="1">E2 ubiquitin-conjugating enzyme</fullName>
        <ecNumber evidence="1">2.3.2.23</ecNumber>
    </recommendedName>
</protein>
<dbReference type="SMART" id="SM00212">
    <property type="entry name" value="UBCc"/>
    <property type="match status" value="1"/>
</dbReference>
<organism evidence="11 12">
    <name type="scientific">Populus tomentosa</name>
    <name type="common">Chinese white poplar</name>
    <dbReference type="NCBI Taxonomy" id="118781"/>
    <lineage>
        <taxon>Eukaryota</taxon>
        <taxon>Viridiplantae</taxon>
        <taxon>Streptophyta</taxon>
        <taxon>Embryophyta</taxon>
        <taxon>Tracheophyta</taxon>
        <taxon>Spermatophyta</taxon>
        <taxon>Magnoliopsida</taxon>
        <taxon>eudicotyledons</taxon>
        <taxon>Gunneridae</taxon>
        <taxon>Pentapetalae</taxon>
        <taxon>rosids</taxon>
        <taxon>fabids</taxon>
        <taxon>Malpighiales</taxon>
        <taxon>Salicaceae</taxon>
        <taxon>Saliceae</taxon>
        <taxon>Populus</taxon>
    </lineage>
</organism>
<evidence type="ECO:0000256" key="5">
    <source>
        <dbReference type="ARBA" id="ARBA00022840"/>
    </source>
</evidence>
<evidence type="ECO:0000256" key="2">
    <source>
        <dbReference type="ARBA" id="ARBA00022679"/>
    </source>
</evidence>
<dbReference type="GO" id="GO:0006511">
    <property type="term" value="P:ubiquitin-dependent protein catabolic process"/>
    <property type="evidence" value="ECO:0007669"/>
    <property type="project" value="UniProtKB-ARBA"/>
</dbReference>
<keyword evidence="12" id="KW-1185">Reference proteome</keyword>
<dbReference type="InterPro" id="IPR000608">
    <property type="entry name" value="UBC"/>
</dbReference>
<evidence type="ECO:0000256" key="9">
    <source>
        <dbReference type="SAM" id="MobiDB-lite"/>
    </source>
</evidence>
<dbReference type="GO" id="GO:0061631">
    <property type="term" value="F:ubiquitin conjugating enzyme activity"/>
    <property type="evidence" value="ECO:0007669"/>
    <property type="project" value="UniProtKB-EC"/>
</dbReference>
<evidence type="ECO:0000259" key="10">
    <source>
        <dbReference type="PROSITE" id="PS50127"/>
    </source>
</evidence>
<keyword evidence="3 8" id="KW-0547">Nucleotide-binding</keyword>
<keyword evidence="2" id="KW-0808">Transferase</keyword>
<feature type="compositionally biased region" description="Acidic residues" evidence="9">
    <location>
        <begin position="251"/>
        <end position="268"/>
    </location>
</feature>
<dbReference type="EC" id="2.3.2.23" evidence="1"/>
<feature type="domain" description="UBC core" evidence="10">
    <location>
        <begin position="1"/>
        <end position="148"/>
    </location>
</feature>
<dbReference type="EMBL" id="JAAWWB010000003">
    <property type="protein sequence ID" value="KAG6786788.1"/>
    <property type="molecule type" value="Genomic_DNA"/>
</dbReference>
<dbReference type="PANTHER" id="PTHR24068">
    <property type="entry name" value="UBIQUITIN-CONJUGATING ENZYME E2"/>
    <property type="match status" value="1"/>
</dbReference>
<evidence type="ECO:0000256" key="1">
    <source>
        <dbReference type="ARBA" id="ARBA00012486"/>
    </source>
</evidence>
<reference evidence="11" key="1">
    <citation type="journal article" date="2020" name="bioRxiv">
        <title>Hybrid origin of Populus tomentosa Carr. identified through genome sequencing and phylogenomic analysis.</title>
        <authorList>
            <person name="An X."/>
            <person name="Gao K."/>
            <person name="Chen Z."/>
            <person name="Li J."/>
            <person name="Yang X."/>
            <person name="Yang X."/>
            <person name="Zhou J."/>
            <person name="Guo T."/>
            <person name="Zhao T."/>
            <person name="Huang S."/>
            <person name="Miao D."/>
            <person name="Khan W.U."/>
            <person name="Rao P."/>
            <person name="Ye M."/>
            <person name="Lei B."/>
            <person name="Liao W."/>
            <person name="Wang J."/>
            <person name="Ji L."/>
            <person name="Li Y."/>
            <person name="Guo B."/>
            <person name="Mustafa N.S."/>
            <person name="Li S."/>
            <person name="Yun Q."/>
            <person name="Keller S.R."/>
            <person name="Mao J."/>
            <person name="Zhang R."/>
            <person name="Strauss S.H."/>
        </authorList>
    </citation>
    <scope>NUCLEOTIDE SEQUENCE</scope>
    <source>
        <strain evidence="11">GM15</strain>
        <tissue evidence="11">Leaf</tissue>
    </source>
</reference>
<evidence type="ECO:0000256" key="7">
    <source>
        <dbReference type="PROSITE-ProRule" id="PRU10133"/>
    </source>
</evidence>
<evidence type="ECO:0000256" key="3">
    <source>
        <dbReference type="ARBA" id="ARBA00022741"/>
    </source>
</evidence>
<dbReference type="GO" id="GO:0005524">
    <property type="term" value="F:ATP binding"/>
    <property type="evidence" value="ECO:0007669"/>
    <property type="project" value="UniProtKB-UniRule"/>
</dbReference>
<evidence type="ECO:0000313" key="12">
    <source>
        <dbReference type="Proteomes" id="UP000886885"/>
    </source>
</evidence>
<evidence type="ECO:0000256" key="6">
    <source>
        <dbReference type="ARBA" id="ARBA00056190"/>
    </source>
</evidence>
<dbReference type="Proteomes" id="UP000886885">
    <property type="component" value="Chromosome 2A"/>
</dbReference>
<evidence type="ECO:0000256" key="4">
    <source>
        <dbReference type="ARBA" id="ARBA00022786"/>
    </source>
</evidence>
<dbReference type="PROSITE" id="PS00183">
    <property type="entry name" value="UBC_1"/>
    <property type="match status" value="1"/>
</dbReference>
<keyword evidence="4 8" id="KW-0833">Ubl conjugation pathway</keyword>
<feature type="region of interest" description="Disordered" evidence="9">
    <location>
        <begin position="243"/>
        <end position="274"/>
    </location>
</feature>
<comment type="function">
    <text evidence="6">Accepts the ubiquitin from the E1 complex and catalyzes its covalent attachment to other proteins.</text>
</comment>
<feature type="active site" description="Glycyl thioester intermediate" evidence="7">
    <location>
        <position position="85"/>
    </location>
</feature>
<evidence type="ECO:0000313" key="11">
    <source>
        <dbReference type="EMBL" id="KAG6786788.1"/>
    </source>
</evidence>
<comment type="caution">
    <text evidence="11">The sequence shown here is derived from an EMBL/GenBank/DDBJ whole genome shotgun (WGS) entry which is preliminary data.</text>
</comment>
<dbReference type="OrthoDB" id="269518at2759"/>
<dbReference type="InterPro" id="IPR023313">
    <property type="entry name" value="UBQ-conjugating_AS"/>
</dbReference>
<proteinExistence type="inferred from homology"/>
<comment type="similarity">
    <text evidence="8">Belongs to the ubiquitin-conjugating enzyme family.</text>
</comment>
<dbReference type="AlphaFoldDB" id="A0A8X8ACC1"/>
<accession>A0A8X8ACC1</accession>
<dbReference type="CDD" id="cd23797">
    <property type="entry name" value="UBCc_UBE2H"/>
    <property type="match status" value="1"/>
</dbReference>